<dbReference type="InterPro" id="IPR003594">
    <property type="entry name" value="HATPase_dom"/>
</dbReference>
<dbReference type="InterPro" id="IPR035965">
    <property type="entry name" value="PAS-like_dom_sf"/>
</dbReference>
<dbReference type="SMART" id="SM00091">
    <property type="entry name" value="PAS"/>
    <property type="match status" value="2"/>
</dbReference>
<dbReference type="InterPro" id="IPR003661">
    <property type="entry name" value="HisK_dim/P_dom"/>
</dbReference>
<dbReference type="SUPFAM" id="SSF52172">
    <property type="entry name" value="CheY-like"/>
    <property type="match status" value="1"/>
</dbReference>
<keyword evidence="11" id="KW-0472">Membrane</keyword>
<gene>
    <name evidence="20" type="ORF">SAMN06265222_11119</name>
</gene>
<dbReference type="InterPro" id="IPR036890">
    <property type="entry name" value="HATPase_C_sf"/>
</dbReference>
<feature type="domain" description="Response regulatory" evidence="16">
    <location>
        <begin position="632"/>
        <end position="750"/>
    </location>
</feature>
<dbReference type="PANTHER" id="PTHR45339">
    <property type="entry name" value="HYBRID SIGNAL TRANSDUCTION HISTIDINE KINASE J"/>
    <property type="match status" value="1"/>
</dbReference>
<evidence type="ECO:0000256" key="7">
    <source>
        <dbReference type="ARBA" id="ARBA00022741"/>
    </source>
</evidence>
<dbReference type="PROSITE" id="PS50894">
    <property type="entry name" value="HPT"/>
    <property type="match status" value="1"/>
</dbReference>
<dbReference type="InterPro" id="IPR036097">
    <property type="entry name" value="HisK_dim/P_sf"/>
</dbReference>
<dbReference type="PROSITE" id="PS50109">
    <property type="entry name" value="HIS_KIN"/>
    <property type="match status" value="1"/>
</dbReference>
<evidence type="ECO:0000256" key="13">
    <source>
        <dbReference type="PROSITE-ProRule" id="PRU00169"/>
    </source>
</evidence>
<evidence type="ECO:0000256" key="10">
    <source>
        <dbReference type="ARBA" id="ARBA00023012"/>
    </source>
</evidence>
<dbReference type="InterPro" id="IPR001789">
    <property type="entry name" value="Sig_transdc_resp-reg_receiver"/>
</dbReference>
<feature type="modified residue" description="Phosphohistidine" evidence="12">
    <location>
        <position position="838"/>
    </location>
</feature>
<name>A0ABY1QH12_9BACT</name>
<dbReference type="InterPro" id="IPR000700">
    <property type="entry name" value="PAS-assoc_C"/>
</dbReference>
<dbReference type="InterPro" id="IPR005467">
    <property type="entry name" value="His_kinase_dom"/>
</dbReference>
<dbReference type="EC" id="2.7.13.3" evidence="3"/>
<keyword evidence="9" id="KW-1133">Transmembrane helix</keyword>
<dbReference type="CDD" id="cd00130">
    <property type="entry name" value="PAS"/>
    <property type="match status" value="1"/>
</dbReference>
<evidence type="ECO:0000259" key="18">
    <source>
        <dbReference type="PROSITE" id="PS50113"/>
    </source>
</evidence>
<dbReference type="Pfam" id="PF08448">
    <property type="entry name" value="PAS_4"/>
    <property type="match status" value="2"/>
</dbReference>
<dbReference type="CDD" id="cd16922">
    <property type="entry name" value="HATPase_EvgS-ArcB-TorS-like"/>
    <property type="match status" value="1"/>
</dbReference>
<organism evidence="20 21">
    <name type="scientific">Neorhodopirellula lusitana</name>
    <dbReference type="NCBI Taxonomy" id="445327"/>
    <lineage>
        <taxon>Bacteria</taxon>
        <taxon>Pseudomonadati</taxon>
        <taxon>Planctomycetota</taxon>
        <taxon>Planctomycetia</taxon>
        <taxon>Pirellulales</taxon>
        <taxon>Pirellulaceae</taxon>
        <taxon>Neorhodopirellula</taxon>
    </lineage>
</organism>
<dbReference type="PROSITE" id="PS50113">
    <property type="entry name" value="PAC"/>
    <property type="match status" value="2"/>
</dbReference>
<dbReference type="NCBIfam" id="TIGR00229">
    <property type="entry name" value="sensory_box"/>
    <property type="match status" value="2"/>
</dbReference>
<evidence type="ECO:0000259" key="19">
    <source>
        <dbReference type="PROSITE" id="PS50894"/>
    </source>
</evidence>
<keyword evidence="7" id="KW-0547">Nucleotide-binding</keyword>
<dbReference type="SUPFAM" id="SSF55785">
    <property type="entry name" value="PYP-like sensor domain (PAS domain)"/>
    <property type="match status" value="2"/>
</dbReference>
<dbReference type="CDD" id="cd17546">
    <property type="entry name" value="REC_hyHK_CKI1_RcsC-like"/>
    <property type="match status" value="1"/>
</dbReference>
<evidence type="ECO:0000256" key="3">
    <source>
        <dbReference type="ARBA" id="ARBA00012438"/>
    </source>
</evidence>
<dbReference type="SUPFAM" id="SSF47384">
    <property type="entry name" value="Homodimeric domain of signal transducing histidine kinase"/>
    <property type="match status" value="1"/>
</dbReference>
<dbReference type="SMART" id="SM00388">
    <property type="entry name" value="HisKA"/>
    <property type="match status" value="1"/>
</dbReference>
<dbReference type="PRINTS" id="PR00344">
    <property type="entry name" value="BCTRLSENSOR"/>
</dbReference>
<evidence type="ECO:0000256" key="1">
    <source>
        <dbReference type="ARBA" id="ARBA00000085"/>
    </source>
</evidence>
<dbReference type="SMART" id="SM00448">
    <property type="entry name" value="REC"/>
    <property type="match status" value="1"/>
</dbReference>
<evidence type="ECO:0000313" key="21">
    <source>
        <dbReference type="Proteomes" id="UP001158067"/>
    </source>
</evidence>
<feature type="region of interest" description="Disordered" evidence="14">
    <location>
        <begin position="496"/>
        <end position="524"/>
    </location>
</feature>
<keyword evidence="8" id="KW-0067">ATP-binding</keyword>
<dbReference type="SUPFAM" id="SSF55874">
    <property type="entry name" value="ATPase domain of HSP90 chaperone/DNA topoisomerase II/histidine kinase"/>
    <property type="match status" value="2"/>
</dbReference>
<evidence type="ECO:0000256" key="4">
    <source>
        <dbReference type="ARBA" id="ARBA00022475"/>
    </source>
</evidence>
<evidence type="ECO:0000256" key="8">
    <source>
        <dbReference type="ARBA" id="ARBA00022840"/>
    </source>
</evidence>
<dbReference type="InterPro" id="IPR004358">
    <property type="entry name" value="Sig_transdc_His_kin-like_C"/>
</dbReference>
<comment type="caution">
    <text evidence="20">The sequence shown here is derived from an EMBL/GenBank/DDBJ whole genome shotgun (WGS) entry which is preliminary data.</text>
</comment>
<feature type="domain" description="HPt" evidence="19">
    <location>
        <begin position="799"/>
        <end position="898"/>
    </location>
</feature>
<evidence type="ECO:0000256" key="9">
    <source>
        <dbReference type="ARBA" id="ARBA00022989"/>
    </source>
</evidence>
<dbReference type="Gene3D" id="3.30.565.10">
    <property type="entry name" value="Histidine kinase-like ATPase, C-terminal domain"/>
    <property type="match status" value="1"/>
</dbReference>
<dbReference type="SMART" id="SM00073">
    <property type="entry name" value="HPT"/>
    <property type="match status" value="1"/>
</dbReference>
<dbReference type="Pfam" id="PF02518">
    <property type="entry name" value="HATPase_c"/>
    <property type="match status" value="1"/>
</dbReference>
<evidence type="ECO:0000256" key="14">
    <source>
        <dbReference type="SAM" id="MobiDB-lite"/>
    </source>
</evidence>
<dbReference type="SUPFAM" id="SSF47226">
    <property type="entry name" value="Histidine-containing phosphotransfer domain, HPT domain"/>
    <property type="match status" value="1"/>
</dbReference>
<feature type="domain" description="Histidine kinase" evidence="15">
    <location>
        <begin position="281"/>
        <end position="603"/>
    </location>
</feature>
<dbReference type="InterPro" id="IPR013656">
    <property type="entry name" value="PAS_4"/>
</dbReference>
<evidence type="ECO:0000256" key="2">
    <source>
        <dbReference type="ARBA" id="ARBA00004651"/>
    </source>
</evidence>
<evidence type="ECO:0000259" key="16">
    <source>
        <dbReference type="PROSITE" id="PS50110"/>
    </source>
</evidence>
<reference evidence="20 21" key="1">
    <citation type="submission" date="2017-05" db="EMBL/GenBank/DDBJ databases">
        <authorList>
            <person name="Varghese N."/>
            <person name="Submissions S."/>
        </authorList>
    </citation>
    <scope>NUCLEOTIDE SEQUENCE [LARGE SCALE GENOMIC DNA]</scope>
    <source>
        <strain evidence="20 21">DSM 25457</strain>
    </source>
</reference>
<proteinExistence type="predicted"/>
<keyword evidence="4" id="KW-1003">Cell membrane</keyword>
<feature type="compositionally biased region" description="Polar residues" evidence="14">
    <location>
        <begin position="497"/>
        <end position="509"/>
    </location>
</feature>
<dbReference type="Pfam" id="PF01627">
    <property type="entry name" value="Hpt"/>
    <property type="match status" value="1"/>
</dbReference>
<dbReference type="Gene3D" id="1.10.287.130">
    <property type="match status" value="1"/>
</dbReference>
<dbReference type="Pfam" id="PF00512">
    <property type="entry name" value="HisKA"/>
    <property type="match status" value="1"/>
</dbReference>
<evidence type="ECO:0000313" key="20">
    <source>
        <dbReference type="EMBL" id="SMP68204.1"/>
    </source>
</evidence>
<dbReference type="InterPro" id="IPR011006">
    <property type="entry name" value="CheY-like_superfamily"/>
</dbReference>
<dbReference type="InterPro" id="IPR000014">
    <property type="entry name" value="PAS"/>
</dbReference>
<dbReference type="EMBL" id="FXUG01000011">
    <property type="protein sequence ID" value="SMP68204.1"/>
    <property type="molecule type" value="Genomic_DNA"/>
</dbReference>
<keyword evidence="21" id="KW-1185">Reference proteome</keyword>
<dbReference type="Gene3D" id="3.30.450.20">
    <property type="entry name" value="PAS domain"/>
    <property type="match status" value="2"/>
</dbReference>
<keyword evidence="5 13" id="KW-0597">Phosphoprotein</keyword>
<accession>A0ABY1QH12</accession>
<dbReference type="PROSITE" id="PS50110">
    <property type="entry name" value="RESPONSE_REGULATORY"/>
    <property type="match status" value="1"/>
</dbReference>
<feature type="domain" description="PAC" evidence="18">
    <location>
        <begin position="208"/>
        <end position="263"/>
    </location>
</feature>
<sequence>MSQDLSAFQTSATYRALANSLPLSVLIKSLEGQRLFANDAYLKWRGVEWKDVAGKTDAELFPPEVARQYIEDDQRVMKSGKATHAVEPTDGTDGTVKWVERVKCPIRSGDGRLLGVQVLFWDVTARVKAEQAMKFEQSLLNTLLASIPDSIYFKDTASRFIRVSRAMAMKFGRTSAAEVHGCTDADIFSKEHAEQARRDELEIIATGVPLVDRVEEETWTDQSSTWCMTTKMPLKNADGDTIGTFGISRDITDLKRSEAALKEAVRMADSANRAKSEFLANMSHEIRTPMNAIIGMADLLSHTELNEEQSEQVDTIRRSSDALLRLLNDILDFSKIEARRLELESVTFSLAGEIQAAISTLRLLASEKNVSLKLEAETGLPTHFTGDPGRLRQVLVNLIGNAVKFTDDGSVTVVVEHRAASSAGSTNLADPNDLANLTDAADPISDDNLEDTYIDLDADQETFSIETALDESGEPSDVALELDADTNFDLLAAPENSIASDPDTTSNQPAPDAPLPLVKPNPGSTMSLRISVRDTGIGIPKSQQAAVLAPFTQADASMTRRFGGTGLGLSISRQLVELMGGTLKLESELGIGTTFYFDIDLPVASPPETSESDSDAEEDLGQADNEVRIPLCVLVAEDGITNQHVISGLLRSLGHECSIASDGRETLVKWRSESFDVILMDMHMPVMDGLEATRVIRQEEQDTKQHIPIVALTAAAMAEDAKACREAGMDEFLTKPIHRKKLEQVLKRIASELAESMDPLVDTPRDSSASGDASGILNLSDAHHDCLDLAAARSRIPGGASGVLRLATVFRGECESLVAQLSQTMPAGDADVARRQAHTLRGACGLLGAKQLQEVASGIEDLCRAGNLSDTTQAEKLLSRLLAESNRVITAIDELLEE</sequence>
<keyword evidence="6" id="KW-0812">Transmembrane</keyword>
<dbReference type="InterPro" id="IPR008207">
    <property type="entry name" value="Sig_transdc_His_kin_Hpt_dom"/>
</dbReference>
<dbReference type="SMART" id="SM00387">
    <property type="entry name" value="HATPase_c"/>
    <property type="match status" value="1"/>
</dbReference>
<evidence type="ECO:0000256" key="12">
    <source>
        <dbReference type="PROSITE-ProRule" id="PRU00110"/>
    </source>
</evidence>
<evidence type="ECO:0000259" key="17">
    <source>
        <dbReference type="PROSITE" id="PS50112"/>
    </source>
</evidence>
<feature type="domain" description="PAS" evidence="17">
    <location>
        <begin position="10"/>
        <end position="80"/>
    </location>
</feature>
<feature type="modified residue" description="4-aspartylphosphate" evidence="13">
    <location>
        <position position="681"/>
    </location>
</feature>
<dbReference type="Proteomes" id="UP001158067">
    <property type="component" value="Unassembled WGS sequence"/>
</dbReference>
<dbReference type="Gene3D" id="1.20.120.160">
    <property type="entry name" value="HPT domain"/>
    <property type="match status" value="1"/>
</dbReference>
<dbReference type="Gene3D" id="3.40.50.2300">
    <property type="match status" value="1"/>
</dbReference>
<comment type="subcellular location">
    <subcellularLocation>
        <location evidence="2">Cell membrane</location>
        <topology evidence="2">Multi-pass membrane protein</topology>
    </subcellularLocation>
</comment>
<dbReference type="CDD" id="cd00082">
    <property type="entry name" value="HisKA"/>
    <property type="match status" value="1"/>
</dbReference>
<dbReference type="PROSITE" id="PS50112">
    <property type="entry name" value="PAS"/>
    <property type="match status" value="1"/>
</dbReference>
<evidence type="ECO:0000256" key="6">
    <source>
        <dbReference type="ARBA" id="ARBA00022692"/>
    </source>
</evidence>
<dbReference type="PANTHER" id="PTHR45339:SF1">
    <property type="entry name" value="HYBRID SIGNAL TRANSDUCTION HISTIDINE KINASE J"/>
    <property type="match status" value="1"/>
</dbReference>
<dbReference type="InterPro" id="IPR036641">
    <property type="entry name" value="HPT_dom_sf"/>
</dbReference>
<protein>
    <recommendedName>
        <fullName evidence="3">histidine kinase</fullName>
        <ecNumber evidence="3">2.7.13.3</ecNumber>
    </recommendedName>
</protein>
<evidence type="ECO:0000259" key="15">
    <source>
        <dbReference type="PROSITE" id="PS50109"/>
    </source>
</evidence>
<comment type="catalytic activity">
    <reaction evidence="1">
        <text>ATP + protein L-histidine = ADP + protein N-phospho-L-histidine.</text>
        <dbReference type="EC" id="2.7.13.3"/>
    </reaction>
</comment>
<keyword evidence="10" id="KW-0902">Two-component regulatory system</keyword>
<dbReference type="Pfam" id="PF00072">
    <property type="entry name" value="Response_reg"/>
    <property type="match status" value="1"/>
</dbReference>
<feature type="domain" description="PAC" evidence="18">
    <location>
        <begin position="82"/>
        <end position="135"/>
    </location>
</feature>
<evidence type="ECO:0000256" key="11">
    <source>
        <dbReference type="ARBA" id="ARBA00023136"/>
    </source>
</evidence>
<evidence type="ECO:0000256" key="5">
    <source>
        <dbReference type="ARBA" id="ARBA00022553"/>
    </source>
</evidence>